<dbReference type="EMBL" id="LCRH01000055">
    <property type="protein sequence ID" value="KKW31584.1"/>
    <property type="molecule type" value="Genomic_DNA"/>
</dbReference>
<name>A0A0G2AGC9_9BACT</name>
<dbReference type="AlphaFoldDB" id="A0A0G2AGC9"/>
<protein>
    <submittedName>
        <fullName evidence="2">Uncharacterized protein</fullName>
    </submittedName>
</protein>
<keyword evidence="1" id="KW-0812">Transmembrane</keyword>
<dbReference type="Proteomes" id="UP000034054">
    <property type="component" value="Unassembled WGS sequence"/>
</dbReference>
<feature type="transmembrane region" description="Helical" evidence="1">
    <location>
        <begin position="20"/>
        <end position="44"/>
    </location>
</feature>
<gene>
    <name evidence="2" type="ORF">UY76_C0055G0007</name>
</gene>
<organism evidence="2 3">
    <name type="scientific">Candidatus Uhrbacteria bacterium GW2011_GWA2_52_8d</name>
    <dbReference type="NCBI Taxonomy" id="1618979"/>
    <lineage>
        <taxon>Bacteria</taxon>
        <taxon>Candidatus Uhriibacteriota</taxon>
    </lineage>
</organism>
<reference evidence="2 3" key="1">
    <citation type="journal article" date="2015" name="Nature">
        <title>rRNA introns, odd ribosomes, and small enigmatic genomes across a large radiation of phyla.</title>
        <authorList>
            <person name="Brown C.T."/>
            <person name="Hug L.A."/>
            <person name="Thomas B.C."/>
            <person name="Sharon I."/>
            <person name="Castelle C.J."/>
            <person name="Singh A."/>
            <person name="Wilkins M.J."/>
            <person name="Williams K.H."/>
            <person name="Banfield J.F."/>
        </authorList>
    </citation>
    <scope>NUCLEOTIDE SEQUENCE [LARGE SCALE GENOMIC DNA]</scope>
</reference>
<accession>A0A0G2AGC9</accession>
<evidence type="ECO:0000313" key="2">
    <source>
        <dbReference type="EMBL" id="KKW31584.1"/>
    </source>
</evidence>
<keyword evidence="1" id="KW-1133">Transmembrane helix</keyword>
<sequence>MSSLLQPTYWLTLQPPDVGGLLGSIVLGMFVVFLVLGITGRMVVDRRGEDRYKREIGNRISTLFVTMGILGVILFFFSFEQIQLFGARFWYPTWVIATVAWILFLVRYTKRDVPAKRAREERLREQGKYLPRQHRR</sequence>
<comment type="caution">
    <text evidence="2">The sequence shown here is derived from an EMBL/GenBank/DDBJ whole genome shotgun (WGS) entry which is preliminary data.</text>
</comment>
<keyword evidence="1" id="KW-0472">Membrane</keyword>
<feature type="transmembrane region" description="Helical" evidence="1">
    <location>
        <begin position="56"/>
        <end position="77"/>
    </location>
</feature>
<feature type="transmembrane region" description="Helical" evidence="1">
    <location>
        <begin position="89"/>
        <end position="109"/>
    </location>
</feature>
<evidence type="ECO:0000256" key="1">
    <source>
        <dbReference type="SAM" id="Phobius"/>
    </source>
</evidence>
<evidence type="ECO:0000313" key="3">
    <source>
        <dbReference type="Proteomes" id="UP000034054"/>
    </source>
</evidence>
<proteinExistence type="predicted"/>